<gene>
    <name evidence="5" type="ORF">HNP82_000295</name>
</gene>
<dbReference type="InterPro" id="IPR000421">
    <property type="entry name" value="FA58C"/>
</dbReference>
<dbReference type="Pfam" id="PF13240">
    <property type="entry name" value="Zn_Ribbon_1"/>
    <property type="match status" value="1"/>
</dbReference>
<keyword evidence="3" id="KW-0812">Transmembrane</keyword>
<keyword evidence="1" id="KW-0378">Hydrolase</keyword>
<organism evidence="5 6">
    <name type="scientific">Catenibacillus scindens</name>
    <dbReference type="NCBI Taxonomy" id="673271"/>
    <lineage>
        <taxon>Bacteria</taxon>
        <taxon>Bacillati</taxon>
        <taxon>Bacillota</taxon>
        <taxon>Clostridia</taxon>
        <taxon>Lachnospirales</taxon>
        <taxon>Lachnospiraceae</taxon>
        <taxon>Catenibacillus</taxon>
    </lineage>
</organism>
<dbReference type="InterPro" id="IPR008979">
    <property type="entry name" value="Galactose-bd-like_sf"/>
</dbReference>
<dbReference type="InterPro" id="IPR057561">
    <property type="entry name" value="NADase_transloc"/>
</dbReference>
<proteinExistence type="predicted"/>
<dbReference type="RefSeq" id="WP_183770666.1">
    <property type="nucleotide sequence ID" value="NZ_JACHFW010000001.1"/>
</dbReference>
<evidence type="ECO:0000313" key="6">
    <source>
        <dbReference type="Proteomes" id="UP000543642"/>
    </source>
</evidence>
<evidence type="ECO:0000256" key="2">
    <source>
        <dbReference type="SAM" id="MobiDB-lite"/>
    </source>
</evidence>
<dbReference type="EMBL" id="JACHFW010000001">
    <property type="protein sequence ID" value="MBB5263201.1"/>
    <property type="molecule type" value="Genomic_DNA"/>
</dbReference>
<keyword evidence="6" id="KW-1185">Reference proteome</keyword>
<comment type="caution">
    <text evidence="5">The sequence shown here is derived from an EMBL/GenBank/DDBJ whole genome shotgun (WGS) entry which is preliminary data.</text>
</comment>
<keyword evidence="1" id="KW-0326">Glycosidase</keyword>
<evidence type="ECO:0000256" key="3">
    <source>
        <dbReference type="SAM" id="Phobius"/>
    </source>
</evidence>
<feature type="region of interest" description="Disordered" evidence="2">
    <location>
        <begin position="107"/>
        <end position="139"/>
    </location>
</feature>
<dbReference type="Gene3D" id="2.60.120.260">
    <property type="entry name" value="Galactose-binding domain-like"/>
    <property type="match status" value="1"/>
</dbReference>
<dbReference type="GO" id="GO:0016798">
    <property type="term" value="F:hydrolase activity, acting on glycosyl bonds"/>
    <property type="evidence" value="ECO:0007669"/>
    <property type="project" value="UniProtKB-KW"/>
</dbReference>
<evidence type="ECO:0000256" key="1">
    <source>
        <dbReference type="ARBA" id="ARBA00023295"/>
    </source>
</evidence>
<protein>
    <recommendedName>
        <fullName evidence="4">F5/8 type C domain-containing protein</fullName>
    </recommendedName>
</protein>
<evidence type="ECO:0000259" key="4">
    <source>
        <dbReference type="PROSITE" id="PS50022"/>
    </source>
</evidence>
<name>A0A7W8M4D7_9FIRM</name>
<dbReference type="SUPFAM" id="SSF49785">
    <property type="entry name" value="Galactose-binding domain-like"/>
    <property type="match status" value="1"/>
</dbReference>
<feature type="compositionally biased region" description="Low complexity" evidence="2">
    <location>
        <begin position="114"/>
        <end position="123"/>
    </location>
</feature>
<reference evidence="5 6" key="1">
    <citation type="submission" date="2020-08" db="EMBL/GenBank/DDBJ databases">
        <title>Genomic Encyclopedia of Type Strains, Phase IV (KMG-IV): sequencing the most valuable type-strain genomes for metagenomic binning, comparative biology and taxonomic classification.</title>
        <authorList>
            <person name="Goeker M."/>
        </authorList>
    </citation>
    <scope>NUCLEOTIDE SEQUENCE [LARGE SCALE GENOMIC DNA]</scope>
    <source>
        <strain evidence="5 6">DSM 106146</strain>
    </source>
</reference>
<dbReference type="InterPro" id="IPR026870">
    <property type="entry name" value="Zinc_ribbon_dom"/>
</dbReference>
<dbReference type="Proteomes" id="UP000543642">
    <property type="component" value="Unassembled WGS sequence"/>
</dbReference>
<accession>A0A7W8M4D7</accession>
<sequence>MGQNCRKCGAPLEPEASFCTVCGAAVHDRQESGISDASKAKNRKKAGIIMGCLAGSAAVIVLLAVVLIGRPWDKKAVLESSPEFVVETGSGNGNGNDQKGEIYVQSKGEDETGESGSSQTSLESRSESESENAAAEKNDKTVGSQIILPANFTFSDEEWNRLSYAGAWLAALLSDDELAGGTAFEVGNMTKPSLERYVMALMTNIYADDETYSRDREFEENLGLVGDGKNYIAYSKKTVDVLLGNTLGYAPETSLIENGSASGDGMSFDGENYYWEDREYPVVYELRFCGCEVEDNLAVTEAELMASNGSGYYPSGIYKIWWQKDDKSNLGYVIIRIQKVFEAAPQSVQAEASSTLISYERADKYQVSNVLDHDLSTAWVEGVNGYGEGESILLTFDTAQALHGIRICGGYRKNAATYQENGRVTSYRLEFSDGTVMDVNMGDYPSDGMLGKAPAGVMGWETVLSTDGREWQGWDSLKSGMDYISFGKAVTTDYVRLTILAVAPGTVYEDTCITEIEVY</sequence>
<feature type="domain" description="F5/8 type C" evidence="4">
    <location>
        <begin position="325"/>
        <end position="519"/>
    </location>
</feature>
<dbReference type="Pfam" id="PF25302">
    <property type="entry name" value="NADase_transloc"/>
    <property type="match status" value="1"/>
</dbReference>
<dbReference type="PROSITE" id="PS50022">
    <property type="entry name" value="FA58C_3"/>
    <property type="match status" value="1"/>
</dbReference>
<feature type="transmembrane region" description="Helical" evidence="3">
    <location>
        <begin position="48"/>
        <end position="72"/>
    </location>
</feature>
<dbReference type="AlphaFoldDB" id="A0A7W8M4D7"/>
<keyword evidence="3" id="KW-0472">Membrane</keyword>
<evidence type="ECO:0000313" key="5">
    <source>
        <dbReference type="EMBL" id="MBB5263201.1"/>
    </source>
</evidence>
<feature type="compositionally biased region" description="Basic and acidic residues" evidence="2">
    <location>
        <begin position="124"/>
        <end position="139"/>
    </location>
</feature>
<keyword evidence="3" id="KW-1133">Transmembrane helix</keyword>
<dbReference type="NCBIfam" id="NF047619">
    <property type="entry name" value="NADase_discoid"/>
    <property type="match status" value="1"/>
</dbReference>